<evidence type="ECO:0000256" key="4">
    <source>
        <dbReference type="ARBA" id="ARBA00022538"/>
    </source>
</evidence>
<evidence type="ECO:0000256" key="6">
    <source>
        <dbReference type="ARBA" id="ARBA00022958"/>
    </source>
</evidence>
<reference evidence="11" key="1">
    <citation type="submission" date="2012-01" db="EMBL/GenBank/DDBJ databases">
        <title>The Genome Sequence of Treponema denticola H-22.</title>
        <authorList>
            <consortium name="The Broad Institute Genome Sequencing Platform"/>
            <person name="Earl A."/>
            <person name="Ward D."/>
            <person name="Feldgarden M."/>
            <person name="Gevers D."/>
            <person name="Blanton J.M."/>
            <person name="Fenno C.J."/>
            <person name="Baranova O.V."/>
            <person name="Mathney J."/>
            <person name="Dewhirst F.E."/>
            <person name="Izard J."/>
            <person name="Young S.K."/>
            <person name="Zeng Q."/>
            <person name="Gargeya S."/>
            <person name="Fitzgerald M."/>
            <person name="Haas B."/>
            <person name="Abouelleil A."/>
            <person name="Alvarado L."/>
            <person name="Arachchi H.M."/>
            <person name="Berlin A."/>
            <person name="Chapman S.B."/>
            <person name="Gearin G."/>
            <person name="Goldberg J."/>
            <person name="Griggs A."/>
            <person name="Gujja S."/>
            <person name="Hansen M."/>
            <person name="Heiman D."/>
            <person name="Howarth C."/>
            <person name="Larimer J."/>
            <person name="Lui A."/>
            <person name="MacDonald P.J.P."/>
            <person name="McCowen C."/>
            <person name="Montmayeur A."/>
            <person name="Murphy C."/>
            <person name="Neiman D."/>
            <person name="Pearson M."/>
            <person name="Priest M."/>
            <person name="Roberts A."/>
            <person name="Saif S."/>
            <person name="Shea T."/>
            <person name="Sisk P."/>
            <person name="Stolte C."/>
            <person name="Sykes S."/>
            <person name="Wortman J."/>
            <person name="Nusbaum C."/>
            <person name="Birren B."/>
        </authorList>
    </citation>
    <scope>NUCLEOTIDE SEQUENCE [LARGE SCALE GENOMIC DNA]</scope>
    <source>
        <strain evidence="11">H-22</strain>
    </source>
</reference>
<feature type="transmembrane region" description="Helical" evidence="10">
    <location>
        <begin position="310"/>
        <end position="333"/>
    </location>
</feature>
<feature type="transmembrane region" description="Helical" evidence="10">
    <location>
        <begin position="194"/>
        <end position="218"/>
    </location>
</feature>
<keyword evidence="2" id="KW-0813">Transport</keyword>
<organism evidence="11">
    <name type="scientific">Treponema denticola H-22</name>
    <dbReference type="NCBI Taxonomy" id="999432"/>
    <lineage>
        <taxon>Bacteria</taxon>
        <taxon>Pseudomonadati</taxon>
        <taxon>Spirochaetota</taxon>
        <taxon>Spirochaetia</taxon>
        <taxon>Spirochaetales</taxon>
        <taxon>Treponemataceae</taxon>
        <taxon>Treponema</taxon>
    </lineage>
</organism>
<evidence type="ECO:0000256" key="9">
    <source>
        <dbReference type="ARBA" id="ARBA00023136"/>
    </source>
</evidence>
<dbReference type="GO" id="GO:0015379">
    <property type="term" value="F:potassium:chloride symporter activity"/>
    <property type="evidence" value="ECO:0007669"/>
    <property type="project" value="InterPro"/>
</dbReference>
<dbReference type="AlphaFoldDB" id="A0A0E2E546"/>
<dbReference type="InterPro" id="IPR004772">
    <property type="entry name" value="TrkH"/>
</dbReference>
<feature type="transmembrane region" description="Helical" evidence="10">
    <location>
        <begin position="134"/>
        <end position="155"/>
    </location>
</feature>
<feature type="transmembrane region" description="Helical" evidence="10">
    <location>
        <begin position="246"/>
        <end position="266"/>
    </location>
</feature>
<sequence>MRKRDYFVVMAFALSLILLFLQQFYPENTPGIIIHTIDIIILIAVLAETFFAVKQEKYIRKYFQNNLPNFLAIVIFASVFIIFKIQIGFKNISEELSIVFDIFKNIFLFGKIIRLISKRAGLTAKIISNPARTLIISFFMVIIIGSFLLMLPAASAKGSPLNFLTALFTSASAVCVTGLSVIDVSSELTIVGKFILIVLIQVGGLGIMVFSFFGMLAFRKKMTVSEKLTISYMVSEDDMSNLFKTLRVIVLSTFFIEALSAVFLFIGFSRILGFNLKTLGFALFHAISAFCNAGFALFSNNLESFTSDIIISLTIGFTIILGGISFAVIYDVLAKVRTDIKNTFLKKKKTDYLISVNTKMILSLTVFILFISFALFYLLEHRNTMKEMSLGTQYLASLFQAITLRTAGFSTVSFLNLTNATLLFMIFIMFMGGAAGSTAGGIKLNTIAVVFAFFKSFLKNQKTVVIKNVSVPEEQIKKAFLIFGFGLAAISVGIFLLTITESLPFLALLFETVSAFATVGLSTGITAALSPAGKIVIIILMFIGRVGPLTFLTAAGKKQKNDDIEYPYGNIAIG</sequence>
<evidence type="ECO:0000256" key="8">
    <source>
        <dbReference type="ARBA" id="ARBA00023065"/>
    </source>
</evidence>
<protein>
    <submittedName>
        <fullName evidence="11">TrkH family potassium uptake protein</fullName>
    </submittedName>
</protein>
<dbReference type="EMBL" id="AGDV01000014">
    <property type="protein sequence ID" value="EMB32509.1"/>
    <property type="molecule type" value="Genomic_DNA"/>
</dbReference>
<feature type="transmembrane region" description="Helical" evidence="10">
    <location>
        <begin position="31"/>
        <end position="53"/>
    </location>
</feature>
<comment type="subcellular location">
    <subcellularLocation>
        <location evidence="1">Cell membrane</location>
        <topology evidence="1">Multi-pass membrane protein</topology>
    </subcellularLocation>
</comment>
<dbReference type="RefSeq" id="WP_002684922.1">
    <property type="nucleotide sequence ID" value="NZ_CM001795.1"/>
</dbReference>
<evidence type="ECO:0000256" key="5">
    <source>
        <dbReference type="ARBA" id="ARBA00022692"/>
    </source>
</evidence>
<keyword evidence="8" id="KW-0406">Ion transport</keyword>
<dbReference type="InterPro" id="IPR003445">
    <property type="entry name" value="Cat_transpt"/>
</dbReference>
<feature type="transmembrane region" description="Helical" evidence="10">
    <location>
        <begin position="65"/>
        <end position="83"/>
    </location>
</feature>
<feature type="transmembrane region" description="Helical" evidence="10">
    <location>
        <begin position="7"/>
        <end position="25"/>
    </location>
</feature>
<evidence type="ECO:0000313" key="11">
    <source>
        <dbReference type="EMBL" id="EMB32509.1"/>
    </source>
</evidence>
<keyword evidence="7 10" id="KW-1133">Transmembrane helix</keyword>
<proteinExistence type="predicted"/>
<gene>
    <name evidence="11" type="ORF">HMPREF9726_01733</name>
</gene>
<dbReference type="Proteomes" id="UP000011705">
    <property type="component" value="Chromosome"/>
</dbReference>
<feature type="transmembrane region" description="Helical" evidence="10">
    <location>
        <begin position="278"/>
        <end position="298"/>
    </location>
</feature>
<dbReference type="Pfam" id="PF02386">
    <property type="entry name" value="TrkH"/>
    <property type="match status" value="1"/>
</dbReference>
<keyword evidence="3" id="KW-1003">Cell membrane</keyword>
<feature type="transmembrane region" description="Helical" evidence="10">
    <location>
        <begin position="161"/>
        <end position="182"/>
    </location>
</feature>
<feature type="transmembrane region" description="Helical" evidence="10">
    <location>
        <begin position="441"/>
        <end position="458"/>
    </location>
</feature>
<evidence type="ECO:0000256" key="10">
    <source>
        <dbReference type="SAM" id="Phobius"/>
    </source>
</evidence>
<evidence type="ECO:0000256" key="2">
    <source>
        <dbReference type="ARBA" id="ARBA00022448"/>
    </source>
</evidence>
<evidence type="ECO:0000256" key="1">
    <source>
        <dbReference type="ARBA" id="ARBA00004651"/>
    </source>
</evidence>
<accession>A0A0E2E546</accession>
<name>A0A0E2E546_TREDN</name>
<dbReference type="HOGENOM" id="CLU_026429_3_1_12"/>
<keyword evidence="9 10" id="KW-0472">Membrane</keyword>
<dbReference type="PANTHER" id="PTHR32024:SF1">
    <property type="entry name" value="KTR SYSTEM POTASSIUM UPTAKE PROTEIN B"/>
    <property type="match status" value="1"/>
</dbReference>
<evidence type="ECO:0000256" key="3">
    <source>
        <dbReference type="ARBA" id="ARBA00022475"/>
    </source>
</evidence>
<dbReference type="PATRIC" id="fig|999432.5.peg.1797"/>
<feature type="transmembrane region" description="Helical" evidence="10">
    <location>
        <begin position="414"/>
        <end position="435"/>
    </location>
</feature>
<feature type="transmembrane region" description="Helical" evidence="10">
    <location>
        <begin position="354"/>
        <end position="379"/>
    </location>
</feature>
<dbReference type="NCBIfam" id="TIGR00933">
    <property type="entry name" value="2a38"/>
    <property type="match status" value="1"/>
</dbReference>
<keyword evidence="5 10" id="KW-0812">Transmembrane</keyword>
<keyword evidence="4" id="KW-0633">Potassium transport</keyword>
<keyword evidence="6" id="KW-0630">Potassium</keyword>
<dbReference type="GO" id="GO:0005886">
    <property type="term" value="C:plasma membrane"/>
    <property type="evidence" value="ECO:0007669"/>
    <property type="project" value="UniProtKB-SubCell"/>
</dbReference>
<feature type="transmembrane region" description="Helical" evidence="10">
    <location>
        <begin position="479"/>
        <end position="499"/>
    </location>
</feature>
<dbReference type="PANTHER" id="PTHR32024">
    <property type="entry name" value="TRK SYSTEM POTASSIUM UPTAKE PROTEIN TRKG-RELATED"/>
    <property type="match status" value="1"/>
</dbReference>
<evidence type="ECO:0000256" key="7">
    <source>
        <dbReference type="ARBA" id="ARBA00022989"/>
    </source>
</evidence>
<comment type="caution">
    <text evidence="11">The sequence shown here is derived from an EMBL/GenBank/DDBJ whole genome shotgun (WGS) entry which is preliminary data.</text>
</comment>